<dbReference type="AlphaFoldDB" id="A0NVG0"/>
<dbReference type="RefSeq" id="WP_006935824.1">
    <property type="nucleotide sequence ID" value="NZ_AAUW01000010.1"/>
</dbReference>
<dbReference type="GeneID" id="68847393"/>
<dbReference type="InterPro" id="IPR036328">
    <property type="entry name" value="MliC_sf"/>
</dbReference>
<dbReference type="SUPFAM" id="SSF141488">
    <property type="entry name" value="YdhA-like"/>
    <property type="match status" value="1"/>
</dbReference>
<evidence type="ECO:0000313" key="1">
    <source>
        <dbReference type="EMBL" id="EAV43427.1"/>
    </source>
</evidence>
<evidence type="ECO:0000313" key="2">
    <source>
        <dbReference type="Proteomes" id="UP000004848"/>
    </source>
</evidence>
<accession>A0NVG0</accession>
<dbReference type="EMBL" id="AAUW01000010">
    <property type="protein sequence ID" value="EAV43427.1"/>
    <property type="molecule type" value="Genomic_DNA"/>
</dbReference>
<evidence type="ECO:0008006" key="3">
    <source>
        <dbReference type="Google" id="ProtNLM"/>
    </source>
</evidence>
<protein>
    <recommendedName>
        <fullName evidence="3">Membrane-bound lysozyme inhibitor of c-type lysozyme MliC</fullName>
    </recommendedName>
</protein>
<name>A0NVG0_ROSAI</name>
<organism evidence="1 2">
    <name type="scientific">Roseibium aggregatum (strain ATCC 25650 / DSM 13394 / JCM 20685 / NBRC 16684 / NCIMB 2208 / IAM 12614 / B1)</name>
    <name type="common">Stappia aggregata</name>
    <dbReference type="NCBI Taxonomy" id="384765"/>
    <lineage>
        <taxon>Bacteria</taxon>
        <taxon>Pseudomonadati</taxon>
        <taxon>Pseudomonadota</taxon>
        <taxon>Alphaproteobacteria</taxon>
        <taxon>Hyphomicrobiales</taxon>
        <taxon>Stappiaceae</taxon>
        <taxon>Roseibium</taxon>
    </lineage>
</organism>
<gene>
    <name evidence="1" type="ORF">SIAM614_06573</name>
</gene>
<comment type="caution">
    <text evidence="1">The sequence shown here is derived from an EMBL/GenBank/DDBJ whole genome shotgun (WGS) entry which is preliminary data.</text>
</comment>
<dbReference type="OrthoDB" id="9990588at2"/>
<reference evidence="1 2" key="1">
    <citation type="submission" date="2006-05" db="EMBL/GenBank/DDBJ databases">
        <authorList>
            <person name="King G."/>
            <person name="Ferriera S."/>
            <person name="Johnson J."/>
            <person name="Kravitz S."/>
            <person name="Beeson K."/>
            <person name="Sutton G."/>
            <person name="Rogers Y.-H."/>
            <person name="Friedman R."/>
            <person name="Frazier M."/>
            <person name="Venter J.C."/>
        </authorList>
    </citation>
    <scope>NUCLEOTIDE SEQUENCE [LARGE SCALE GENOMIC DNA]</scope>
    <source>
        <strain evidence="2">ATCC 25650 / DSM 13394 / JCM 20685 / NBRC 16684 / NCIMB 2208 / IAM 12614 / B1</strain>
    </source>
</reference>
<dbReference type="Proteomes" id="UP000004848">
    <property type="component" value="Unassembled WGS sequence"/>
</dbReference>
<sequence>MSGMVFRHARATLAVTAVLAGSLPGLRQASASLADQYVCTSGDMTFTVVVNPHEPGPATLYGPLEQAKADEHQHMLLEERKAASGFHYESGGFRFSGRFAHAFLYIEQREIPCDMEAEPGA</sequence>
<proteinExistence type="predicted"/>